<evidence type="ECO:0000256" key="2">
    <source>
        <dbReference type="SAM" id="SignalP"/>
    </source>
</evidence>
<evidence type="ECO:0000313" key="4">
    <source>
        <dbReference type="Proteomes" id="UP001189429"/>
    </source>
</evidence>
<evidence type="ECO:0000313" key="3">
    <source>
        <dbReference type="EMBL" id="CAK0853329.1"/>
    </source>
</evidence>
<protein>
    <recommendedName>
        <fullName evidence="5">Sphingomyelin phosphodiesterase</fullName>
    </recommendedName>
</protein>
<proteinExistence type="predicted"/>
<dbReference type="Proteomes" id="UP001189429">
    <property type="component" value="Unassembled WGS sequence"/>
</dbReference>
<sequence length="484" mass="53760">MAGGVGPPRWPACLLAWAGLGAAGGSQLTEGSVFQGSPAGPGGTRLRTVSWNVAAVNNNPFEYWITHPNPAYKQLMVDVEKFIVDPGPDDVQIDELFTPKMFQQLRNHMREFKMSSADELLELEKMWENDYRRRRVVSEFLTDALIGKKRLASMPDRVTNTIQLEDGGYEFRPAVSNCYAEAWSSLDDWWKRWLVFFFETRVKLDSKGDKPVYTLLPTIKSRKYPDVTAQEEKLSKPLQLLVQAIFDTVLVDLMSKRGGSNWQEVSVPADGWESGDLLGVVSKLAASGSEVALASFHGDTNGLLTMPMLTKVAEHFRGKPLLFGMDANTYEKESKKTAHVLKFEQTYRKLGFQASWGKANPKLYTTFNARTYLQPQLNKAAKSGELVKKGDRNPKDFILFTEHFSCGRVWRDNTGEGKYLEDTVFPTLQFPSDHAAIAADIVFASETVSEGGKGPETPLAPAAGKGREPAPPAAGKGRQTKPEL</sequence>
<evidence type="ECO:0000256" key="1">
    <source>
        <dbReference type="SAM" id="MobiDB-lite"/>
    </source>
</evidence>
<reference evidence="3" key="1">
    <citation type="submission" date="2023-10" db="EMBL/GenBank/DDBJ databases">
        <authorList>
            <person name="Chen Y."/>
            <person name="Shah S."/>
            <person name="Dougan E. K."/>
            <person name="Thang M."/>
            <person name="Chan C."/>
        </authorList>
    </citation>
    <scope>NUCLEOTIDE SEQUENCE [LARGE SCALE GENOMIC DNA]</scope>
</reference>
<keyword evidence="2" id="KW-0732">Signal</keyword>
<gene>
    <name evidence="3" type="ORF">PCOR1329_LOCUS44845</name>
</gene>
<dbReference type="EMBL" id="CAUYUJ010015390">
    <property type="protein sequence ID" value="CAK0853329.1"/>
    <property type="molecule type" value="Genomic_DNA"/>
</dbReference>
<feature type="chain" id="PRO_5047514488" description="Sphingomyelin phosphodiesterase" evidence="2">
    <location>
        <begin position="24"/>
        <end position="484"/>
    </location>
</feature>
<accession>A0ABN9U3C4</accession>
<comment type="caution">
    <text evidence="3">The sequence shown here is derived from an EMBL/GenBank/DDBJ whole genome shotgun (WGS) entry which is preliminary data.</text>
</comment>
<evidence type="ECO:0008006" key="5">
    <source>
        <dbReference type="Google" id="ProtNLM"/>
    </source>
</evidence>
<keyword evidence="4" id="KW-1185">Reference proteome</keyword>
<organism evidence="3 4">
    <name type="scientific">Prorocentrum cordatum</name>
    <dbReference type="NCBI Taxonomy" id="2364126"/>
    <lineage>
        <taxon>Eukaryota</taxon>
        <taxon>Sar</taxon>
        <taxon>Alveolata</taxon>
        <taxon>Dinophyceae</taxon>
        <taxon>Prorocentrales</taxon>
        <taxon>Prorocentraceae</taxon>
        <taxon>Prorocentrum</taxon>
    </lineage>
</organism>
<feature type="region of interest" description="Disordered" evidence="1">
    <location>
        <begin position="447"/>
        <end position="484"/>
    </location>
</feature>
<feature type="signal peptide" evidence="2">
    <location>
        <begin position="1"/>
        <end position="23"/>
    </location>
</feature>
<name>A0ABN9U3C4_9DINO</name>